<feature type="transmembrane region" description="Helical" evidence="5">
    <location>
        <begin position="357"/>
        <end position="380"/>
    </location>
</feature>
<dbReference type="Pfam" id="PF13520">
    <property type="entry name" value="AA_permease_2"/>
    <property type="match status" value="1"/>
</dbReference>
<evidence type="ECO:0000256" key="4">
    <source>
        <dbReference type="ARBA" id="ARBA00023136"/>
    </source>
</evidence>
<comment type="caution">
    <text evidence="6">The sequence shown here is derived from an EMBL/GenBank/DDBJ whole genome shotgun (WGS) entry which is preliminary data.</text>
</comment>
<dbReference type="RefSeq" id="WP_033460193.1">
    <property type="nucleotide sequence ID" value="NZ_CP021107.1"/>
</dbReference>
<feature type="transmembrane region" description="Helical" evidence="5">
    <location>
        <begin position="417"/>
        <end position="438"/>
    </location>
</feature>
<keyword evidence="3 5" id="KW-1133">Transmembrane helix</keyword>
<protein>
    <submittedName>
        <fullName evidence="6">Amino acid permease</fullName>
    </submittedName>
</protein>
<evidence type="ECO:0000256" key="5">
    <source>
        <dbReference type="SAM" id="Phobius"/>
    </source>
</evidence>
<keyword evidence="7" id="KW-1185">Reference proteome</keyword>
<keyword evidence="2 5" id="KW-0812">Transmembrane</keyword>
<reference evidence="6 7" key="1">
    <citation type="submission" date="2017-05" db="EMBL/GenBank/DDBJ databases">
        <title>Complete and WGS of Bordetella genogroups.</title>
        <authorList>
            <person name="Spilker T."/>
            <person name="Lipuma J."/>
        </authorList>
    </citation>
    <scope>NUCLEOTIDE SEQUENCE [LARGE SCALE GENOMIC DNA]</scope>
    <source>
        <strain evidence="6 7">AU3139</strain>
    </source>
</reference>
<name>A0ABX4F849_9BORD</name>
<dbReference type="Gene3D" id="1.20.1740.10">
    <property type="entry name" value="Amino acid/polyamine transporter I"/>
    <property type="match status" value="1"/>
</dbReference>
<feature type="transmembrane region" description="Helical" evidence="5">
    <location>
        <begin position="12"/>
        <end position="36"/>
    </location>
</feature>
<dbReference type="PANTHER" id="PTHR11785:SF512">
    <property type="entry name" value="SOBREMESA, ISOFORM B"/>
    <property type="match status" value="1"/>
</dbReference>
<dbReference type="PIRSF" id="PIRSF006060">
    <property type="entry name" value="AA_transporter"/>
    <property type="match status" value="1"/>
</dbReference>
<evidence type="ECO:0000256" key="1">
    <source>
        <dbReference type="ARBA" id="ARBA00004141"/>
    </source>
</evidence>
<feature type="transmembrane region" description="Helical" evidence="5">
    <location>
        <begin position="48"/>
        <end position="72"/>
    </location>
</feature>
<sequence>MTRAAESGIAQARGLSVLDAVAVLVGVVIGIGIFGFPPLVAQHAQSESVYLALWLGGAAVMLMGALCYAELGSAYPGAGGEYLYLRHAWGPRVALLFAWARCTVIQTGAIAVVAFIYGEYAQELAPLGPHGVALHAAIAVIALTLLNIVGTQPSKRIQLVFTVMTLAALAAVVATGLSAPPAPPTPVEPLAGGTLGLLGMGLVFVLLTYGGWNEAAYLSGELREARRNMARVLLIGTVVVAGAYLLTNLALLQIFGLQGLRETRAVAATLMTLAAGPYAAIVLSLLVCVTALSTINGTILTGARVYSALGHDVPRLRPLAGWSMRGQTPTPALLAQGAITLVLLGYGAYAHDGVQTLVAYTAPVFWLFMLLVAASVWRLRRLDPHRPRPFRVPLYPLPPLLLGLTCAGLVWSSARYAGAGALLGLAVLAAGLPVLRLLRAAPRPA</sequence>
<feature type="transmembrane region" description="Helical" evidence="5">
    <location>
        <begin position="332"/>
        <end position="351"/>
    </location>
</feature>
<dbReference type="PANTHER" id="PTHR11785">
    <property type="entry name" value="AMINO ACID TRANSPORTER"/>
    <property type="match status" value="1"/>
</dbReference>
<comment type="subcellular location">
    <subcellularLocation>
        <location evidence="1">Membrane</location>
        <topology evidence="1">Multi-pass membrane protein</topology>
    </subcellularLocation>
</comment>
<gene>
    <name evidence="6" type="ORF">CAL23_23170</name>
</gene>
<accession>A0ABX4F849</accession>
<dbReference type="EMBL" id="NEVV01000007">
    <property type="protein sequence ID" value="OZI70470.1"/>
    <property type="molecule type" value="Genomic_DNA"/>
</dbReference>
<proteinExistence type="predicted"/>
<organism evidence="6 7">
    <name type="scientific">Bordetella genomosp. 6</name>
    <dbReference type="NCBI Taxonomy" id="463024"/>
    <lineage>
        <taxon>Bacteria</taxon>
        <taxon>Pseudomonadati</taxon>
        <taxon>Pseudomonadota</taxon>
        <taxon>Betaproteobacteria</taxon>
        <taxon>Burkholderiales</taxon>
        <taxon>Alcaligenaceae</taxon>
        <taxon>Bordetella</taxon>
    </lineage>
</organism>
<evidence type="ECO:0000313" key="7">
    <source>
        <dbReference type="Proteomes" id="UP000216524"/>
    </source>
</evidence>
<evidence type="ECO:0000313" key="6">
    <source>
        <dbReference type="EMBL" id="OZI70470.1"/>
    </source>
</evidence>
<feature type="transmembrane region" description="Helical" evidence="5">
    <location>
        <begin position="93"/>
        <end position="117"/>
    </location>
</feature>
<feature type="transmembrane region" description="Helical" evidence="5">
    <location>
        <begin position="275"/>
        <end position="295"/>
    </location>
</feature>
<feature type="transmembrane region" description="Helical" evidence="5">
    <location>
        <begin position="132"/>
        <end position="150"/>
    </location>
</feature>
<dbReference type="InterPro" id="IPR050598">
    <property type="entry name" value="AminoAcid_Transporter"/>
</dbReference>
<dbReference type="InterPro" id="IPR002293">
    <property type="entry name" value="AA/rel_permease1"/>
</dbReference>
<feature type="transmembrane region" description="Helical" evidence="5">
    <location>
        <begin position="392"/>
        <end position="411"/>
    </location>
</feature>
<evidence type="ECO:0000256" key="2">
    <source>
        <dbReference type="ARBA" id="ARBA00022692"/>
    </source>
</evidence>
<evidence type="ECO:0000256" key="3">
    <source>
        <dbReference type="ARBA" id="ARBA00022989"/>
    </source>
</evidence>
<feature type="transmembrane region" description="Helical" evidence="5">
    <location>
        <begin position="190"/>
        <end position="212"/>
    </location>
</feature>
<feature type="transmembrane region" description="Helical" evidence="5">
    <location>
        <begin position="232"/>
        <end position="255"/>
    </location>
</feature>
<feature type="transmembrane region" description="Helical" evidence="5">
    <location>
        <begin position="157"/>
        <end position="178"/>
    </location>
</feature>
<dbReference type="Proteomes" id="UP000216524">
    <property type="component" value="Unassembled WGS sequence"/>
</dbReference>
<keyword evidence="4 5" id="KW-0472">Membrane</keyword>